<dbReference type="PANTHER" id="PTHR24123">
    <property type="entry name" value="ANKYRIN REPEAT-CONTAINING"/>
    <property type="match status" value="1"/>
</dbReference>
<evidence type="ECO:0000256" key="2">
    <source>
        <dbReference type="ARBA" id="ARBA00023043"/>
    </source>
</evidence>
<keyword evidence="2 3" id="KW-0040">ANK repeat</keyword>
<feature type="region of interest" description="Disordered" evidence="4">
    <location>
        <begin position="299"/>
        <end position="347"/>
    </location>
</feature>
<feature type="compositionally biased region" description="Polar residues" evidence="4">
    <location>
        <begin position="395"/>
        <end position="406"/>
    </location>
</feature>
<protein>
    <submittedName>
        <fullName evidence="5">Uncharacterized protein</fullName>
    </submittedName>
</protein>
<dbReference type="Pfam" id="PF12796">
    <property type="entry name" value="Ank_2"/>
    <property type="match status" value="1"/>
</dbReference>
<evidence type="ECO:0000313" key="5">
    <source>
        <dbReference type="EMBL" id="CEK88694.1"/>
    </source>
</evidence>
<dbReference type="EMBL" id="HACG01041829">
    <property type="protein sequence ID" value="CEK88694.1"/>
    <property type="molecule type" value="Transcribed_RNA"/>
</dbReference>
<dbReference type="InterPro" id="IPR036770">
    <property type="entry name" value="Ankyrin_rpt-contain_sf"/>
</dbReference>
<dbReference type="PROSITE" id="PS50297">
    <property type="entry name" value="ANK_REP_REGION"/>
    <property type="match status" value="1"/>
</dbReference>
<feature type="region of interest" description="Disordered" evidence="4">
    <location>
        <begin position="748"/>
        <end position="790"/>
    </location>
</feature>
<dbReference type="PRINTS" id="PR01415">
    <property type="entry name" value="ANKYRIN"/>
</dbReference>
<gene>
    <name evidence="5" type="primary">ORF166520</name>
</gene>
<dbReference type="PANTHER" id="PTHR24123:SF33">
    <property type="entry name" value="PROTEIN HOS4"/>
    <property type="match status" value="1"/>
</dbReference>
<organism evidence="5">
    <name type="scientific">Arion vulgaris</name>
    <dbReference type="NCBI Taxonomy" id="1028688"/>
    <lineage>
        <taxon>Eukaryota</taxon>
        <taxon>Metazoa</taxon>
        <taxon>Spiralia</taxon>
        <taxon>Lophotrochozoa</taxon>
        <taxon>Mollusca</taxon>
        <taxon>Gastropoda</taxon>
        <taxon>Heterobranchia</taxon>
        <taxon>Euthyneura</taxon>
        <taxon>Panpulmonata</taxon>
        <taxon>Eupulmonata</taxon>
        <taxon>Stylommatophora</taxon>
        <taxon>Helicina</taxon>
        <taxon>Arionoidea</taxon>
        <taxon>Arionidae</taxon>
        <taxon>Arion</taxon>
    </lineage>
</organism>
<dbReference type="AlphaFoldDB" id="A0A0B7B5R9"/>
<feature type="compositionally biased region" description="Polar residues" evidence="4">
    <location>
        <begin position="776"/>
        <end position="786"/>
    </location>
</feature>
<accession>A0A0B7B5R9</accession>
<dbReference type="Gene3D" id="1.25.40.20">
    <property type="entry name" value="Ankyrin repeat-containing domain"/>
    <property type="match status" value="1"/>
</dbReference>
<evidence type="ECO:0000256" key="3">
    <source>
        <dbReference type="PROSITE-ProRule" id="PRU00023"/>
    </source>
</evidence>
<feature type="repeat" description="ANK" evidence="3">
    <location>
        <begin position="861"/>
        <end position="888"/>
    </location>
</feature>
<sequence>MGIKQEITMVKRNDGKKTACVNDIVTGVEMCKIDDNGPKDKDLSDMLRNMKLGESKAKKKFGQQQPQHEDDDEREDNGPRSDQTVGSDNLIKLEAPSSDDKEHDEDELQIKHEEGDAVLGERGPILGVPVNYNMEQGHNYIANKSCKPYQIQTNYSTGNSIQPALPANFPDYSYNASRTAQVKGSKREIDERERYSEPPKWIRPQNAGMMEVNNLSAPWSVPNSNAANTNGKTVSQVYRKQMSGGTVYTPEGAPYPVEQFFNSHDNRDQLEFQDLFELGLDESAFNIAVDADDFLQTSGPPSLQLTGTVDQKNGQINNAPNKMSVSHQQWHNSQSSLPPVNQRTNSYPNHFQQQQFENYHQQTLRQYHEVQRGKRSSIGNDDYSDGYGSDLSPSHGVQSPPEQSPRSIMDASPGTYSGSPPQTNWSPPPSNMSDCSVDSGVCSPMTEDQNGYTSMKSPRQGYMMSPQSIASLPGTPQSRAMSTSPPHHYMSPTLTNSPSYQTVSHEQKVLQNDVYVSSFVDDHLTDLDCALEIASEDLMAERLRKGYQVSSVQSNGTNNNISHVNGVINNINVCLHNGTVNAPPRSFAMAVAPPNGTKLQDVVSTKPVTNSVMKEKSHGIPNLPMTVPTTVTLSNKNMIIYQQITNVNSPSNNRMNAITNNINTVQSSIPGPFYLTSATTNTSHPPINNHGKIAIAPLNPKPTPQVQSQMVPVFVTRGGTMANTVIIMPNGPPNTPTRKLPVLIPKEPVKPKESVPEVSVKPSNVGTTSTSASSAVQGEQSTNVSTPDGKIPVASSDVKLLNLARRLVAEMETSDLKYQDEDGDTYLHVAVCKADKFMVQALLERLVREKLTEMIDMQNLEGQTPLYLAVSTNHTEMVQLLVEQGADVYPFAESITSSGLIEKTAAIHCASTKGETYLDTLKALLKSPAINLNQVNSDGHTALNCAILAHRKVTTNKIQLNSIPIIRALLNAGADPNQQVQQSGKTSLMYVLETLDLDLIESIFPLIDQQKLSGFLKTQAFDSSSCNKIAESLKANLDPLGQQRLSNCLKPMNSRGIFMSTS</sequence>
<evidence type="ECO:0000256" key="1">
    <source>
        <dbReference type="ARBA" id="ARBA00022737"/>
    </source>
</evidence>
<dbReference type="PROSITE" id="PS50088">
    <property type="entry name" value="ANK_REPEAT"/>
    <property type="match status" value="1"/>
</dbReference>
<proteinExistence type="predicted"/>
<dbReference type="SUPFAM" id="SSF48403">
    <property type="entry name" value="Ankyrin repeat"/>
    <property type="match status" value="1"/>
</dbReference>
<name>A0A0B7B5R9_9EUPU</name>
<feature type="compositionally biased region" description="Polar residues" evidence="4">
    <location>
        <begin position="414"/>
        <end position="436"/>
    </location>
</feature>
<feature type="region of interest" description="Disordered" evidence="4">
    <location>
        <begin position="178"/>
        <end position="202"/>
    </location>
</feature>
<feature type="compositionally biased region" description="Low complexity" evidence="4">
    <location>
        <begin position="756"/>
        <end position="775"/>
    </location>
</feature>
<keyword evidence="1" id="KW-0677">Repeat</keyword>
<dbReference type="SMART" id="SM00248">
    <property type="entry name" value="ANK"/>
    <property type="match status" value="4"/>
</dbReference>
<evidence type="ECO:0000256" key="4">
    <source>
        <dbReference type="SAM" id="MobiDB-lite"/>
    </source>
</evidence>
<feature type="compositionally biased region" description="Basic and acidic residues" evidence="4">
    <location>
        <begin position="185"/>
        <end position="197"/>
    </location>
</feature>
<feature type="region of interest" description="Disordered" evidence="4">
    <location>
        <begin position="364"/>
        <end position="442"/>
    </location>
</feature>
<feature type="compositionally biased region" description="Basic and acidic residues" evidence="4">
    <location>
        <begin position="31"/>
        <end position="45"/>
    </location>
</feature>
<dbReference type="InterPro" id="IPR002110">
    <property type="entry name" value="Ankyrin_rpt"/>
</dbReference>
<feature type="region of interest" description="Disordered" evidence="4">
    <location>
        <begin position="31"/>
        <end position="116"/>
    </location>
</feature>
<dbReference type="InterPro" id="IPR051165">
    <property type="entry name" value="Multifunctional_ANK_Repeat"/>
</dbReference>
<feature type="compositionally biased region" description="Low complexity" evidence="4">
    <location>
        <begin position="376"/>
        <end position="394"/>
    </location>
</feature>
<reference evidence="5" key="1">
    <citation type="submission" date="2014-12" db="EMBL/GenBank/DDBJ databases">
        <title>Insight into the proteome of Arion vulgaris.</title>
        <authorList>
            <person name="Aradska J."/>
            <person name="Bulat T."/>
            <person name="Smidak R."/>
            <person name="Sarate P."/>
            <person name="Gangsoo J."/>
            <person name="Sialana F."/>
            <person name="Bilban M."/>
            <person name="Lubec G."/>
        </authorList>
    </citation>
    <scope>NUCLEOTIDE SEQUENCE</scope>
    <source>
        <tissue evidence="5">Skin</tissue>
    </source>
</reference>